<proteinExistence type="predicted"/>
<comment type="caution">
    <text evidence="1">The sequence shown here is derived from an EMBL/GenBank/DDBJ whole genome shotgun (WGS) entry which is preliminary data.</text>
</comment>
<protein>
    <submittedName>
        <fullName evidence="1">Uncharacterized protein</fullName>
    </submittedName>
</protein>
<dbReference type="EMBL" id="CM020619">
    <property type="protein sequence ID" value="KAK1864045.1"/>
    <property type="molecule type" value="Genomic_DNA"/>
</dbReference>
<evidence type="ECO:0000313" key="1">
    <source>
        <dbReference type="EMBL" id="KAK1864045.1"/>
    </source>
</evidence>
<name>A0ACC3C1G6_PYRYE</name>
<accession>A0ACC3C1G6</accession>
<organism evidence="1 2">
    <name type="scientific">Pyropia yezoensis</name>
    <name type="common">Susabi-nori</name>
    <name type="synonym">Porphyra yezoensis</name>
    <dbReference type="NCBI Taxonomy" id="2788"/>
    <lineage>
        <taxon>Eukaryota</taxon>
        <taxon>Rhodophyta</taxon>
        <taxon>Bangiophyceae</taxon>
        <taxon>Bangiales</taxon>
        <taxon>Bangiaceae</taxon>
        <taxon>Pyropia</taxon>
    </lineage>
</organism>
<sequence>MGGRLSHLWMGDSDAPASNSAGAVSPLASDERVRKLPELCTSSSSSAPTGGSSAPVCQTSGGSPADTLNKEWTWKIEACKDSVCLLEAGKVGTGWVVRNDRTAALVTARHVLQYALAGEDGEAERPFKGKVTATFPGGMTVDLSDARALLAPAAPDDGAPGPPDVAVVVLPAGRNFPARPVPCWLDTRRFSDVGGYGHYSLLHHPEGNAHVVLDPRARLCTNDSSLSTVSRSWEVRYSAQTARGSSGGMLVDANCHAFAVHVKAEGVVKHAVLLSVIHDRLGDASPWHDLAPVVHQRVRAFHLPQVPKFFVGRQDSLEELTEIIQAKGAAVVASTGLPGVGKSSLAVKWATGQERIGIYNIIAWLRAEHISDLEADLVALGKWLGVFLPANPDHSRRDEALLVMAYLEARPSVRTLLVFDNANDFQGLKEFVPQGPGCHSLVTARDKNRFPTTTVLPLDPFTMEESLALLQLVSCMATDGAAMRHAMDLCNEVGRLPLAVHVLASYARRNDLGFAEVLERVQGQVSSARALNMVGLNDYWRPESVIGAVLMILDELDAENRASLHRLAMLAPDRVPRDALLRGAETDRLCDFSIVSYPDVGFLSIHRLVQSIALGRMGTDERKRVADELLADMLFFTRHFSDSNQETWVPVRVVATHAEALLNNMVVDTLAEAANRSTESARWALMKLLREYYIATAAFSAALLWSRTLASEMSAIFGPEESPTLKARSSIGGVLKDMGKLDEALVLYRAVEKAEVVALGDGHPSLATTRHNIAGVLTDMGKLDEALVLYRAVEKAEVVALGDGHPSLATTRANIASVLQHMGKLDEALVLYRAVEKAQVVALGDGHPSLATTRHNIAGVLKDMGKLDEALVLYRAVEKAEVVALGDGHPSLATTRHNIAGVLQHMGKLDEALVLYRAVEKAQVVALGDGHPSLATTRHNIASVLKDMGKLDEALVLYRAVEKVRVVALGDGHPSLATTRHNIAGVLKDMGKLDEALVLYRAVEKVRVVVLGGGHPSLATTRHNIASVLKDMGKLDEALVLYLAVEKAQVVALGDGHPSLATTRHNIAGVLKDMGKLDEALVLYRAVEKAEVVALGDGHPSLATTRANIASVLQHMGKLDEALVLYRAVEKAQVVALGDGHPSLATTRHNIAGVLKDMGKLDEALVLYRAVEKAEVVALGDGHPSLATTRHNIAGVLQHMGKLDEALVLYRAVEKAQVVALGDGHPSLATTRHNIASVLKDMGKLDEALVLYRAVEKVRVVALGDGHPSLATTRHNIAGVLKDMGKLDEALVLYRAVEKVRVVVLGGGHPSLATTRHNIAGVLKDMGKLDEALVLYLAVEKAQVVALGDGHPSLATTRHNIAGVLKDMGKLDEALVLYRAVEKAEVVALGDGHPSLATTRHNIAGVLKDMGKLDEALVPAEPDCGDG</sequence>
<keyword evidence="2" id="KW-1185">Reference proteome</keyword>
<reference evidence="1" key="1">
    <citation type="submission" date="2019-11" db="EMBL/GenBank/DDBJ databases">
        <title>Nori genome reveals adaptations in red seaweeds to the harsh intertidal environment.</title>
        <authorList>
            <person name="Wang D."/>
            <person name="Mao Y."/>
        </authorList>
    </citation>
    <scope>NUCLEOTIDE SEQUENCE</scope>
    <source>
        <tissue evidence="1">Gametophyte</tissue>
    </source>
</reference>
<evidence type="ECO:0000313" key="2">
    <source>
        <dbReference type="Proteomes" id="UP000798662"/>
    </source>
</evidence>
<gene>
    <name evidence="1" type="ORF">I4F81_006595</name>
</gene>
<dbReference type="Proteomes" id="UP000798662">
    <property type="component" value="Chromosome 2"/>
</dbReference>